<keyword evidence="16" id="KW-1185">Reference proteome</keyword>
<keyword evidence="7" id="KW-0547">Nucleotide-binding</keyword>
<dbReference type="SMART" id="SM00387">
    <property type="entry name" value="HATPase_c"/>
    <property type="match status" value="1"/>
</dbReference>
<name>A0ABW5J2H9_9BACT</name>
<dbReference type="EC" id="2.7.13.3" evidence="3"/>
<dbReference type="Gene3D" id="1.20.5.1930">
    <property type="match status" value="1"/>
</dbReference>
<evidence type="ECO:0000313" key="16">
    <source>
        <dbReference type="Proteomes" id="UP001597510"/>
    </source>
</evidence>
<organism evidence="15 16">
    <name type="scientific">Emticicia soli</name>
    <dbReference type="NCBI Taxonomy" id="2027878"/>
    <lineage>
        <taxon>Bacteria</taxon>
        <taxon>Pseudomonadati</taxon>
        <taxon>Bacteroidota</taxon>
        <taxon>Cytophagia</taxon>
        <taxon>Cytophagales</taxon>
        <taxon>Leadbetterellaceae</taxon>
        <taxon>Emticicia</taxon>
    </lineage>
</organism>
<protein>
    <recommendedName>
        <fullName evidence="3">histidine kinase</fullName>
        <ecNumber evidence="3">2.7.13.3</ecNumber>
    </recommendedName>
</protein>
<dbReference type="CDD" id="cd16917">
    <property type="entry name" value="HATPase_UhpB-NarQ-NarX-like"/>
    <property type="match status" value="1"/>
</dbReference>
<keyword evidence="11" id="KW-0902">Two-component regulatory system</keyword>
<dbReference type="RefSeq" id="WP_340236275.1">
    <property type="nucleotide sequence ID" value="NZ_JBBEWC010000006.1"/>
</dbReference>
<dbReference type="EMBL" id="JBHULC010000003">
    <property type="protein sequence ID" value="MFD2519870.1"/>
    <property type="molecule type" value="Genomic_DNA"/>
</dbReference>
<evidence type="ECO:0000256" key="4">
    <source>
        <dbReference type="ARBA" id="ARBA00022553"/>
    </source>
</evidence>
<sequence length="481" mass="55270">MPTLEQEVTQRLTKFYILALTAVAVLSITGQILIQQSLKDTLNDAHVVNIAGRQRMLSQRLSKMAILLTNADRFSEEARFYRREFGETLTLWRKCHEGFVNENLETERHLLVKNSDKINKMLQELDPIFLTIKSKLELILNNEEFDKKQVLDDILINERLFLNKMDSIVFQYDLESEQKVNRVRSIEFFLFFLTIAILILEGVLIFKPLTEYIKKVIIMLTDSEQALQQKNLELSISNQKLLEMQKNLVKITEEKYELMRKEDNVRSSALMEGQEEERRRLSRELHDGIGQMLTGLKLHSEKLKNIPFADDKQRKTFEQHNKLIEETIEATRVVSFNLMPPVLSDFGLSAAIRILAENTQQASGILVLFESNFDKTRLNSNLEVNLYRIAQEALNNIQKHSKATEAKVVLQKHKTAVELSISDNGVGFEQTGVKKATIINNGLSNMQTRVHLLGGQIKIQAKSTKGTLITVKIPTQYGKQN</sequence>
<dbReference type="InterPro" id="IPR011712">
    <property type="entry name" value="Sig_transdc_His_kin_sub3_dim/P"/>
</dbReference>
<dbReference type="Gene3D" id="3.30.565.10">
    <property type="entry name" value="Histidine kinase-like ATPase, C-terminal domain"/>
    <property type="match status" value="1"/>
</dbReference>
<evidence type="ECO:0000256" key="13">
    <source>
        <dbReference type="SAM" id="Phobius"/>
    </source>
</evidence>
<dbReference type="InterPro" id="IPR005467">
    <property type="entry name" value="His_kinase_dom"/>
</dbReference>
<keyword evidence="5" id="KW-0808">Transferase</keyword>
<evidence type="ECO:0000256" key="2">
    <source>
        <dbReference type="ARBA" id="ARBA00004141"/>
    </source>
</evidence>
<dbReference type="Pfam" id="PF02518">
    <property type="entry name" value="HATPase_c"/>
    <property type="match status" value="1"/>
</dbReference>
<evidence type="ECO:0000256" key="1">
    <source>
        <dbReference type="ARBA" id="ARBA00000085"/>
    </source>
</evidence>
<dbReference type="InterPro" id="IPR029095">
    <property type="entry name" value="NarX-like_N"/>
</dbReference>
<dbReference type="PANTHER" id="PTHR24421">
    <property type="entry name" value="NITRATE/NITRITE SENSOR PROTEIN NARX-RELATED"/>
    <property type="match status" value="1"/>
</dbReference>
<dbReference type="InterPro" id="IPR003594">
    <property type="entry name" value="HATPase_dom"/>
</dbReference>
<dbReference type="SUPFAM" id="SSF55874">
    <property type="entry name" value="ATPase domain of HSP90 chaperone/DNA topoisomerase II/histidine kinase"/>
    <property type="match status" value="1"/>
</dbReference>
<evidence type="ECO:0000256" key="5">
    <source>
        <dbReference type="ARBA" id="ARBA00022679"/>
    </source>
</evidence>
<dbReference type="Pfam" id="PF13675">
    <property type="entry name" value="PilJ"/>
    <property type="match status" value="1"/>
</dbReference>
<keyword evidence="9" id="KW-0067">ATP-binding</keyword>
<evidence type="ECO:0000313" key="15">
    <source>
        <dbReference type="EMBL" id="MFD2519870.1"/>
    </source>
</evidence>
<reference evidence="16" key="1">
    <citation type="journal article" date="2019" name="Int. J. Syst. Evol. Microbiol.">
        <title>The Global Catalogue of Microorganisms (GCM) 10K type strain sequencing project: providing services to taxonomists for standard genome sequencing and annotation.</title>
        <authorList>
            <consortium name="The Broad Institute Genomics Platform"/>
            <consortium name="The Broad Institute Genome Sequencing Center for Infectious Disease"/>
            <person name="Wu L."/>
            <person name="Ma J."/>
        </authorList>
    </citation>
    <scope>NUCLEOTIDE SEQUENCE [LARGE SCALE GENOMIC DNA]</scope>
    <source>
        <strain evidence="16">KCTC 52344</strain>
    </source>
</reference>
<dbReference type="InterPro" id="IPR050482">
    <property type="entry name" value="Sensor_HK_TwoCompSys"/>
</dbReference>
<feature type="domain" description="Histidine kinase" evidence="14">
    <location>
        <begin position="280"/>
        <end position="477"/>
    </location>
</feature>
<evidence type="ECO:0000259" key="14">
    <source>
        <dbReference type="PROSITE" id="PS50109"/>
    </source>
</evidence>
<keyword evidence="6 13" id="KW-0812">Transmembrane</keyword>
<evidence type="ECO:0000256" key="12">
    <source>
        <dbReference type="ARBA" id="ARBA00023136"/>
    </source>
</evidence>
<feature type="transmembrane region" description="Helical" evidence="13">
    <location>
        <begin position="188"/>
        <end position="206"/>
    </location>
</feature>
<dbReference type="InterPro" id="IPR036890">
    <property type="entry name" value="HATPase_C_sf"/>
</dbReference>
<evidence type="ECO:0000256" key="7">
    <source>
        <dbReference type="ARBA" id="ARBA00022741"/>
    </source>
</evidence>
<comment type="catalytic activity">
    <reaction evidence="1">
        <text>ATP + protein L-histidine = ADP + protein N-phospho-L-histidine.</text>
        <dbReference type="EC" id="2.7.13.3"/>
    </reaction>
</comment>
<dbReference type="GO" id="GO:0016301">
    <property type="term" value="F:kinase activity"/>
    <property type="evidence" value="ECO:0007669"/>
    <property type="project" value="UniProtKB-KW"/>
</dbReference>
<evidence type="ECO:0000256" key="6">
    <source>
        <dbReference type="ARBA" id="ARBA00022692"/>
    </source>
</evidence>
<comment type="subcellular location">
    <subcellularLocation>
        <location evidence="2">Membrane</location>
        <topology evidence="2">Multi-pass membrane protein</topology>
    </subcellularLocation>
</comment>
<accession>A0ABW5J2H9</accession>
<gene>
    <name evidence="15" type="ORF">ACFSR2_03175</name>
</gene>
<evidence type="ECO:0000256" key="10">
    <source>
        <dbReference type="ARBA" id="ARBA00022989"/>
    </source>
</evidence>
<evidence type="ECO:0000256" key="9">
    <source>
        <dbReference type="ARBA" id="ARBA00022840"/>
    </source>
</evidence>
<keyword evidence="12 13" id="KW-0472">Membrane</keyword>
<dbReference type="PANTHER" id="PTHR24421:SF10">
    <property type="entry name" value="NITRATE_NITRITE SENSOR PROTEIN NARQ"/>
    <property type="match status" value="1"/>
</dbReference>
<keyword evidence="8 15" id="KW-0418">Kinase</keyword>
<feature type="transmembrane region" description="Helical" evidence="13">
    <location>
        <begin position="15"/>
        <end position="34"/>
    </location>
</feature>
<evidence type="ECO:0000256" key="11">
    <source>
        <dbReference type="ARBA" id="ARBA00023012"/>
    </source>
</evidence>
<keyword evidence="10 13" id="KW-1133">Transmembrane helix</keyword>
<comment type="caution">
    <text evidence="15">The sequence shown here is derived from an EMBL/GenBank/DDBJ whole genome shotgun (WGS) entry which is preliminary data.</text>
</comment>
<evidence type="ECO:0000256" key="8">
    <source>
        <dbReference type="ARBA" id="ARBA00022777"/>
    </source>
</evidence>
<keyword evidence="4" id="KW-0597">Phosphoprotein</keyword>
<dbReference type="Pfam" id="PF07730">
    <property type="entry name" value="HisKA_3"/>
    <property type="match status" value="1"/>
</dbReference>
<dbReference type="PROSITE" id="PS50109">
    <property type="entry name" value="HIS_KIN"/>
    <property type="match status" value="1"/>
</dbReference>
<evidence type="ECO:0000256" key="3">
    <source>
        <dbReference type="ARBA" id="ARBA00012438"/>
    </source>
</evidence>
<proteinExistence type="predicted"/>
<dbReference type="Proteomes" id="UP001597510">
    <property type="component" value="Unassembled WGS sequence"/>
</dbReference>